<feature type="region of interest" description="Disordered" evidence="1">
    <location>
        <begin position="25"/>
        <end position="62"/>
    </location>
</feature>
<keyword evidence="2" id="KW-0732">Signal</keyword>
<proteinExistence type="predicted"/>
<dbReference type="Proteomes" id="UP000010475">
    <property type="component" value="Chromosome"/>
</dbReference>
<accession>K9WTF4</accession>
<organism evidence="3 4">
    <name type="scientific">Cylindrospermum stagnale PCC 7417</name>
    <dbReference type="NCBI Taxonomy" id="56107"/>
    <lineage>
        <taxon>Bacteria</taxon>
        <taxon>Bacillati</taxon>
        <taxon>Cyanobacteriota</taxon>
        <taxon>Cyanophyceae</taxon>
        <taxon>Nostocales</taxon>
        <taxon>Nostocaceae</taxon>
        <taxon>Cylindrospermum</taxon>
    </lineage>
</organism>
<evidence type="ECO:0008006" key="5">
    <source>
        <dbReference type="Google" id="ProtNLM"/>
    </source>
</evidence>
<gene>
    <name evidence="3" type="ORF">Cylst_1208</name>
</gene>
<reference evidence="3 4" key="1">
    <citation type="submission" date="2012-06" db="EMBL/GenBank/DDBJ databases">
        <title>Finished chromosome of genome of Cylindrospermum stagnale PCC 7417.</title>
        <authorList>
            <consortium name="US DOE Joint Genome Institute"/>
            <person name="Gugger M."/>
            <person name="Coursin T."/>
            <person name="Rippka R."/>
            <person name="Tandeau De Marsac N."/>
            <person name="Huntemann M."/>
            <person name="Wei C.-L."/>
            <person name="Han J."/>
            <person name="Detter J.C."/>
            <person name="Han C."/>
            <person name="Tapia R."/>
            <person name="Chen A."/>
            <person name="Kyrpides N."/>
            <person name="Mavromatis K."/>
            <person name="Markowitz V."/>
            <person name="Szeto E."/>
            <person name="Ivanova N."/>
            <person name="Pagani I."/>
            <person name="Pati A."/>
            <person name="Goodwin L."/>
            <person name="Nordberg H.P."/>
            <person name="Cantor M.N."/>
            <person name="Hua S.X."/>
            <person name="Woyke T."/>
            <person name="Kerfeld C.A."/>
        </authorList>
    </citation>
    <scope>NUCLEOTIDE SEQUENCE [LARGE SCALE GENOMIC DNA]</scope>
    <source>
        <strain evidence="3 4">PCC 7417</strain>
    </source>
</reference>
<dbReference type="KEGG" id="csg:Cylst_1208"/>
<feature type="signal peptide" evidence="2">
    <location>
        <begin position="1"/>
        <end position="26"/>
    </location>
</feature>
<evidence type="ECO:0000256" key="2">
    <source>
        <dbReference type="SAM" id="SignalP"/>
    </source>
</evidence>
<dbReference type="Gene3D" id="2.60.40.10">
    <property type="entry name" value="Immunoglobulins"/>
    <property type="match status" value="1"/>
</dbReference>
<dbReference type="OrthoDB" id="128043at2"/>
<evidence type="ECO:0000256" key="1">
    <source>
        <dbReference type="SAM" id="MobiDB-lite"/>
    </source>
</evidence>
<dbReference type="RefSeq" id="WP_015206764.1">
    <property type="nucleotide sequence ID" value="NC_019757.1"/>
</dbReference>
<keyword evidence="4" id="KW-1185">Reference proteome</keyword>
<dbReference type="PROSITE" id="PS51257">
    <property type="entry name" value="PROKAR_LIPOPROTEIN"/>
    <property type="match status" value="1"/>
</dbReference>
<dbReference type="AlphaFoldDB" id="K9WTF4"/>
<dbReference type="EMBL" id="CP003642">
    <property type="protein sequence ID" value="AFZ23508.1"/>
    <property type="molecule type" value="Genomic_DNA"/>
</dbReference>
<dbReference type="PATRIC" id="fig|56107.3.peg.1362"/>
<protein>
    <recommendedName>
        <fullName evidence="5">YtkA-like domain-containing protein</fullName>
    </recommendedName>
</protein>
<evidence type="ECO:0000313" key="3">
    <source>
        <dbReference type="EMBL" id="AFZ23508.1"/>
    </source>
</evidence>
<dbReference type="STRING" id="56107.Cylst_1208"/>
<dbReference type="eggNOG" id="COG4244">
    <property type="taxonomic scope" value="Bacteria"/>
</dbReference>
<evidence type="ECO:0000313" key="4">
    <source>
        <dbReference type="Proteomes" id="UP000010475"/>
    </source>
</evidence>
<dbReference type="InterPro" id="IPR013783">
    <property type="entry name" value="Ig-like_fold"/>
</dbReference>
<name>K9WTF4_9NOST</name>
<dbReference type="HOGENOM" id="CLU_055269_0_0_3"/>
<feature type="chain" id="PRO_5003937550" description="YtkA-like domain-containing protein" evidence="2">
    <location>
        <begin position="27"/>
        <end position="296"/>
    </location>
</feature>
<feature type="compositionally biased region" description="Polar residues" evidence="1">
    <location>
        <begin position="25"/>
        <end position="47"/>
    </location>
</feature>
<sequence>MKRLFTGIIVATSLLFASGCSSTVKSGETPASQSNTHQGNHSQSPMSEHQGHSMAEMKQGEKSQVITQAKLTAVNNISPNQPTPLVIDIRDSAGKAVSKFDTFQEKLMHLIVVREDLASFDHVHPDYKGNGRFEVNASFPTPGSYTLISDYKPSGNKESVSLMKLTIPGSTPLPKDLEKFEKTKILSSTKVNLTPADKTIKAGKEVTLKFDIKDAKNNQPIKDLQPYLGEKGHLVIIKSSSPLTVSDYIHAHALKDTPEGQVQFMTKFPQAGTYKIWMQFNRNGKINTADFWVNVQ</sequence>